<organism evidence="1 2">
    <name type="scientific">Desulfosarcina ovata subsp. sediminis</name>
    <dbReference type="NCBI Taxonomy" id="885957"/>
    <lineage>
        <taxon>Bacteria</taxon>
        <taxon>Pseudomonadati</taxon>
        <taxon>Thermodesulfobacteriota</taxon>
        <taxon>Desulfobacteria</taxon>
        <taxon>Desulfobacterales</taxon>
        <taxon>Desulfosarcinaceae</taxon>
        <taxon>Desulfosarcina</taxon>
    </lineage>
</organism>
<sequence>MLKTCTVVLASHYVYERFKAIAGQEIEIIKVALVPDPAGITMVREYLASR</sequence>
<dbReference type="RefSeq" id="WP_155310730.1">
    <property type="nucleotide sequence ID" value="NZ_AP021876.1"/>
</dbReference>
<accession>A0A5K7ZLM5</accession>
<name>A0A5K7ZLM5_9BACT</name>
<evidence type="ECO:0000313" key="2">
    <source>
        <dbReference type="Proteomes" id="UP000425960"/>
    </source>
</evidence>
<gene>
    <name evidence="1" type="ORF">DSCO28_29100</name>
</gene>
<reference evidence="1 2" key="1">
    <citation type="submission" date="2019-11" db="EMBL/GenBank/DDBJ databases">
        <title>Comparative genomics of hydrocarbon-degrading Desulfosarcina strains.</title>
        <authorList>
            <person name="Watanabe M."/>
            <person name="Kojima H."/>
            <person name="Fukui M."/>
        </authorList>
    </citation>
    <scope>NUCLEOTIDE SEQUENCE [LARGE SCALE GENOMIC DNA]</scope>
    <source>
        <strain evidence="1 2">28bB2T</strain>
    </source>
</reference>
<protein>
    <submittedName>
        <fullName evidence="1">Uncharacterized protein</fullName>
    </submittedName>
</protein>
<dbReference type="AlphaFoldDB" id="A0A5K7ZLM5"/>
<dbReference type="Proteomes" id="UP000425960">
    <property type="component" value="Chromosome"/>
</dbReference>
<proteinExistence type="predicted"/>
<evidence type="ECO:0000313" key="1">
    <source>
        <dbReference type="EMBL" id="BBO82344.1"/>
    </source>
</evidence>
<dbReference type="EMBL" id="AP021876">
    <property type="protein sequence ID" value="BBO82344.1"/>
    <property type="molecule type" value="Genomic_DNA"/>
</dbReference>
<dbReference type="KEGG" id="dov:DSCO28_29100"/>